<protein>
    <submittedName>
        <fullName evidence="2">Anti-sigma regulatory factor</fullName>
    </submittedName>
</protein>
<reference evidence="2 3" key="1">
    <citation type="journal article" date="2018" name="Nat. Biotechnol.">
        <title>A standardized bacterial taxonomy based on genome phylogeny substantially revises the tree of life.</title>
        <authorList>
            <person name="Parks D.H."/>
            <person name="Chuvochina M."/>
            <person name="Waite D.W."/>
            <person name="Rinke C."/>
            <person name="Skarshewski A."/>
            <person name="Chaumeil P.A."/>
            <person name="Hugenholtz P."/>
        </authorList>
    </citation>
    <scope>NUCLEOTIDE SEQUENCE [LARGE SCALE GENOMIC DNA]</scope>
    <source>
        <strain evidence="2">UBA11728</strain>
    </source>
</reference>
<evidence type="ECO:0000313" key="2">
    <source>
        <dbReference type="EMBL" id="HCL02330.1"/>
    </source>
</evidence>
<feature type="domain" description="Histidine kinase/HSP90-like ATPase" evidence="1">
    <location>
        <begin position="53"/>
        <end position="138"/>
    </location>
</feature>
<organism evidence="2 3">
    <name type="scientific">Lachnoclostridium phytofermentans</name>
    <dbReference type="NCBI Taxonomy" id="66219"/>
    <lineage>
        <taxon>Bacteria</taxon>
        <taxon>Bacillati</taxon>
        <taxon>Bacillota</taxon>
        <taxon>Clostridia</taxon>
        <taxon>Lachnospirales</taxon>
        <taxon>Lachnospiraceae</taxon>
    </lineage>
</organism>
<dbReference type="InterPro" id="IPR036890">
    <property type="entry name" value="HATPase_C_sf"/>
</dbReference>
<dbReference type="AlphaFoldDB" id="A0A3D2X5A9"/>
<dbReference type="EMBL" id="DPVV01000258">
    <property type="protein sequence ID" value="HCL02330.1"/>
    <property type="molecule type" value="Genomic_DNA"/>
</dbReference>
<dbReference type="Gene3D" id="3.30.565.10">
    <property type="entry name" value="Histidine kinase-like ATPase, C-terminal domain"/>
    <property type="match status" value="1"/>
</dbReference>
<accession>A0A3D2X5A9</accession>
<dbReference type="InterPro" id="IPR003594">
    <property type="entry name" value="HATPase_dom"/>
</dbReference>
<dbReference type="Proteomes" id="UP000262969">
    <property type="component" value="Unassembled WGS sequence"/>
</dbReference>
<name>A0A3D2X5A9_9FIRM</name>
<gene>
    <name evidence="2" type="ORF">DHW61_07935</name>
</gene>
<proteinExistence type="predicted"/>
<evidence type="ECO:0000313" key="3">
    <source>
        <dbReference type="Proteomes" id="UP000262969"/>
    </source>
</evidence>
<evidence type="ECO:0000259" key="1">
    <source>
        <dbReference type="Pfam" id="PF02518"/>
    </source>
</evidence>
<dbReference type="Pfam" id="PF02518">
    <property type="entry name" value="HATPase_c"/>
    <property type="match status" value="1"/>
</dbReference>
<comment type="caution">
    <text evidence="2">The sequence shown here is derived from an EMBL/GenBank/DDBJ whole genome shotgun (WGS) entry which is preliminary data.</text>
</comment>
<sequence>MNQTITLTYTISGDDFTRAGEASSDVKKKLKQMGANPEVIRKVAISMYEGEINMVIHAHGGEITVFISSTEIIIRLKDEGPGIVDVELAMQAGYSTAPDNVRALGFGAGMGLPNMKKYSDEMNIDTILGEGTTVTIKVYM</sequence>
<dbReference type="SUPFAM" id="SSF55874">
    <property type="entry name" value="ATPase domain of HSP90 chaperone/DNA topoisomerase II/histidine kinase"/>
    <property type="match status" value="1"/>
</dbReference>